<dbReference type="InterPro" id="IPR003663">
    <property type="entry name" value="Sugar/inositol_transpt"/>
</dbReference>
<evidence type="ECO:0000256" key="1">
    <source>
        <dbReference type="ARBA" id="ARBA00004141"/>
    </source>
</evidence>
<feature type="transmembrane region" description="Helical" evidence="9">
    <location>
        <begin position="93"/>
        <end position="111"/>
    </location>
</feature>
<sequence>MALGAGDSVVASGGGISGVKQYEGHITIYVLFASILATSTAVMGGYDAGITGGVAQMNNFLEKFFPAVYARKQLSVKIGSSHNIYCQYNSQALQAYSASISLAAAVSTLFASYFRRNYGRKTTLIYSGVLSIIGVILKAAAQNLGMLLVGRIIIGFGLGFMMQAAPIYVSEIAPFRWRGSLNFFFQVFLAFGNLIATLINYGNARTGNAIGWRIHWV</sequence>
<keyword evidence="8 9" id="KW-0472">Membrane</keyword>
<dbReference type="InterPro" id="IPR036259">
    <property type="entry name" value="MFS_trans_sf"/>
</dbReference>
<gene>
    <name evidence="11" type="ORF">CSSPTR1EN2_LOCUS6602</name>
</gene>
<keyword evidence="6" id="KW-0769">Symport</keyword>
<evidence type="ECO:0000313" key="12">
    <source>
        <dbReference type="Proteomes" id="UP001497512"/>
    </source>
</evidence>
<evidence type="ECO:0000256" key="2">
    <source>
        <dbReference type="ARBA" id="ARBA00010992"/>
    </source>
</evidence>
<dbReference type="PROSITE" id="PS00217">
    <property type="entry name" value="SUGAR_TRANSPORT_2"/>
    <property type="match status" value="1"/>
</dbReference>
<evidence type="ECO:0000259" key="10">
    <source>
        <dbReference type="PROSITE" id="PS50850"/>
    </source>
</evidence>
<evidence type="ECO:0000256" key="6">
    <source>
        <dbReference type="ARBA" id="ARBA00022847"/>
    </source>
</evidence>
<feature type="transmembrane region" description="Helical" evidence="9">
    <location>
        <begin position="26"/>
        <end position="46"/>
    </location>
</feature>
<dbReference type="InterPro" id="IPR020846">
    <property type="entry name" value="MFS_dom"/>
</dbReference>
<evidence type="ECO:0000256" key="9">
    <source>
        <dbReference type="SAM" id="Phobius"/>
    </source>
</evidence>
<dbReference type="InterPro" id="IPR005829">
    <property type="entry name" value="Sugar_transporter_CS"/>
</dbReference>
<evidence type="ECO:0000256" key="5">
    <source>
        <dbReference type="ARBA" id="ARBA00022692"/>
    </source>
</evidence>
<dbReference type="Pfam" id="PF00083">
    <property type="entry name" value="Sugar_tr"/>
    <property type="match status" value="1"/>
</dbReference>
<keyword evidence="3" id="KW-0813">Transport</keyword>
<dbReference type="Proteomes" id="UP001497512">
    <property type="component" value="Chromosome 13"/>
</dbReference>
<protein>
    <recommendedName>
        <fullName evidence="10">Major facilitator superfamily (MFS) profile domain-containing protein</fullName>
    </recommendedName>
</protein>
<evidence type="ECO:0000256" key="3">
    <source>
        <dbReference type="ARBA" id="ARBA00022448"/>
    </source>
</evidence>
<keyword evidence="7 9" id="KW-1133">Transmembrane helix</keyword>
<dbReference type="InterPro" id="IPR005828">
    <property type="entry name" value="MFS_sugar_transport-like"/>
</dbReference>
<comment type="similarity">
    <text evidence="2">Belongs to the major facilitator superfamily. Sugar transporter (TC 2.A.1.1) family.</text>
</comment>
<dbReference type="PRINTS" id="PR00171">
    <property type="entry name" value="SUGRTRNSPORT"/>
</dbReference>
<evidence type="ECO:0000256" key="4">
    <source>
        <dbReference type="ARBA" id="ARBA00022597"/>
    </source>
</evidence>
<feature type="domain" description="Major facilitator superfamily (MFS) profile" evidence="10">
    <location>
        <begin position="33"/>
        <end position="217"/>
    </location>
</feature>
<dbReference type="SUPFAM" id="SSF103473">
    <property type="entry name" value="MFS general substrate transporter"/>
    <property type="match status" value="1"/>
</dbReference>
<name>A0ABP0TUL0_9BRYO</name>
<organism evidence="11 12">
    <name type="scientific">Sphagnum troendelagicum</name>
    <dbReference type="NCBI Taxonomy" id="128251"/>
    <lineage>
        <taxon>Eukaryota</taxon>
        <taxon>Viridiplantae</taxon>
        <taxon>Streptophyta</taxon>
        <taxon>Embryophyta</taxon>
        <taxon>Bryophyta</taxon>
        <taxon>Sphagnophytina</taxon>
        <taxon>Sphagnopsida</taxon>
        <taxon>Sphagnales</taxon>
        <taxon>Sphagnaceae</taxon>
        <taxon>Sphagnum</taxon>
    </lineage>
</organism>
<dbReference type="EMBL" id="OZ019905">
    <property type="protein sequence ID" value="CAK9202828.1"/>
    <property type="molecule type" value="Genomic_DNA"/>
</dbReference>
<feature type="transmembrane region" description="Helical" evidence="9">
    <location>
        <begin position="147"/>
        <end position="169"/>
    </location>
</feature>
<keyword evidence="12" id="KW-1185">Reference proteome</keyword>
<dbReference type="PANTHER" id="PTHR23500:SF357">
    <property type="entry name" value="IP12678P"/>
    <property type="match status" value="1"/>
</dbReference>
<reference evidence="11" key="1">
    <citation type="submission" date="2024-02" db="EMBL/GenBank/DDBJ databases">
        <authorList>
            <consortium name="ELIXIR-Norway"/>
            <consortium name="Elixir Norway"/>
        </authorList>
    </citation>
    <scope>NUCLEOTIDE SEQUENCE</scope>
</reference>
<keyword evidence="4" id="KW-0762">Sugar transport</keyword>
<keyword evidence="5 9" id="KW-0812">Transmembrane</keyword>
<dbReference type="PANTHER" id="PTHR23500">
    <property type="entry name" value="SOLUTE CARRIER FAMILY 2, FACILITATED GLUCOSE TRANSPORTER"/>
    <property type="match status" value="1"/>
</dbReference>
<comment type="subcellular location">
    <subcellularLocation>
        <location evidence="1">Membrane</location>
        <topology evidence="1">Multi-pass membrane protein</topology>
    </subcellularLocation>
</comment>
<evidence type="ECO:0000256" key="7">
    <source>
        <dbReference type="ARBA" id="ARBA00022989"/>
    </source>
</evidence>
<accession>A0ABP0TUL0</accession>
<proteinExistence type="inferred from homology"/>
<evidence type="ECO:0000256" key="8">
    <source>
        <dbReference type="ARBA" id="ARBA00023136"/>
    </source>
</evidence>
<feature type="transmembrane region" description="Helical" evidence="9">
    <location>
        <begin position="181"/>
        <end position="202"/>
    </location>
</feature>
<evidence type="ECO:0000313" key="11">
    <source>
        <dbReference type="EMBL" id="CAK9202828.1"/>
    </source>
</evidence>
<dbReference type="Gene3D" id="1.20.1250.20">
    <property type="entry name" value="MFS general substrate transporter like domains"/>
    <property type="match status" value="1"/>
</dbReference>
<dbReference type="PROSITE" id="PS50850">
    <property type="entry name" value="MFS"/>
    <property type="match status" value="1"/>
</dbReference>
<dbReference type="InterPro" id="IPR045262">
    <property type="entry name" value="STP/PLT_plant"/>
</dbReference>